<dbReference type="PANTHER" id="PTHR35010">
    <property type="entry name" value="BLL4672 PROTEIN-RELATED"/>
    <property type="match status" value="1"/>
</dbReference>
<dbReference type="PANTHER" id="PTHR35010:SF2">
    <property type="entry name" value="BLL4672 PROTEIN"/>
    <property type="match status" value="1"/>
</dbReference>
<feature type="domain" description="HTH cro/C1-type" evidence="1">
    <location>
        <begin position="34"/>
        <end position="82"/>
    </location>
</feature>
<dbReference type="AlphaFoldDB" id="A0A3A3Z679"/>
<dbReference type="InterPro" id="IPR010982">
    <property type="entry name" value="Lambda_DNA-bd_dom_sf"/>
</dbReference>
<dbReference type="Proteomes" id="UP000265614">
    <property type="component" value="Unassembled WGS sequence"/>
</dbReference>
<protein>
    <submittedName>
        <fullName evidence="2">XRE family transcriptional regulator</fullName>
    </submittedName>
</protein>
<reference evidence="2 3" key="1">
    <citation type="submission" date="2018-09" db="EMBL/GenBank/DDBJ databases">
        <title>YIM 75000 draft genome.</title>
        <authorList>
            <person name="Tang S."/>
            <person name="Feng Y."/>
        </authorList>
    </citation>
    <scope>NUCLEOTIDE SEQUENCE [LARGE SCALE GENOMIC DNA]</scope>
    <source>
        <strain evidence="2 3">YIM 75000</strain>
    </source>
</reference>
<dbReference type="Pfam" id="PF13560">
    <property type="entry name" value="HTH_31"/>
    <property type="match status" value="1"/>
</dbReference>
<proteinExistence type="predicted"/>
<organism evidence="2 3">
    <name type="scientific">Vallicoccus soli</name>
    <dbReference type="NCBI Taxonomy" id="2339232"/>
    <lineage>
        <taxon>Bacteria</taxon>
        <taxon>Bacillati</taxon>
        <taxon>Actinomycetota</taxon>
        <taxon>Actinomycetes</taxon>
        <taxon>Motilibacterales</taxon>
        <taxon>Vallicoccaceae</taxon>
        <taxon>Vallicoccus</taxon>
    </lineage>
</organism>
<dbReference type="OrthoDB" id="3518652at2"/>
<dbReference type="PROSITE" id="PS50943">
    <property type="entry name" value="HTH_CROC1"/>
    <property type="match status" value="1"/>
</dbReference>
<dbReference type="SUPFAM" id="SSF47413">
    <property type="entry name" value="lambda repressor-like DNA-binding domains"/>
    <property type="match status" value="1"/>
</dbReference>
<sequence length="294" mass="32719">MIDRAGLAEFLRRRREALQPEDVGLPRGPRRRTAGLRREEVAALCHMSTDYYSRLERERGPQPSEQMVASIAQGLHLTLDERDHLHRLAGHQPPPRGASSEHISPGLLRIFDRLADTPAEIVTELGETLRQTPPGVALVGDATRYTGPARSRGYRWFADPAARELYVPEDRALMSRMYAAGLRQLLAVRGPGSRAAHLAELLLERSEEFRTLWAAHEVGVHRDEVKRYLHPEVGRLDLECQTLVDPHQAHRLLVYTAVPGSESYEKLRMLTVIGAQSLALSPPGAAGADPGDPR</sequence>
<evidence type="ECO:0000259" key="1">
    <source>
        <dbReference type="PROSITE" id="PS50943"/>
    </source>
</evidence>
<dbReference type="CDD" id="cd00093">
    <property type="entry name" value="HTH_XRE"/>
    <property type="match status" value="1"/>
</dbReference>
<comment type="caution">
    <text evidence="2">The sequence shown here is derived from an EMBL/GenBank/DDBJ whole genome shotgun (WGS) entry which is preliminary data.</text>
</comment>
<gene>
    <name evidence="2" type="ORF">D5H78_10170</name>
</gene>
<dbReference type="InterPro" id="IPR001387">
    <property type="entry name" value="Cro/C1-type_HTH"/>
</dbReference>
<evidence type="ECO:0000313" key="3">
    <source>
        <dbReference type="Proteomes" id="UP000265614"/>
    </source>
</evidence>
<name>A0A3A3Z679_9ACTN</name>
<keyword evidence="3" id="KW-1185">Reference proteome</keyword>
<accession>A0A3A3Z679</accession>
<evidence type="ECO:0000313" key="2">
    <source>
        <dbReference type="EMBL" id="RJK96124.1"/>
    </source>
</evidence>
<dbReference type="RefSeq" id="WP_119950550.1">
    <property type="nucleotide sequence ID" value="NZ_QZEZ01000004.1"/>
</dbReference>
<dbReference type="Pfam" id="PF17765">
    <property type="entry name" value="MLTR_LBD"/>
    <property type="match status" value="1"/>
</dbReference>
<dbReference type="EMBL" id="QZEZ01000004">
    <property type="protein sequence ID" value="RJK96124.1"/>
    <property type="molecule type" value="Genomic_DNA"/>
</dbReference>
<dbReference type="Gene3D" id="3.30.450.180">
    <property type="match status" value="1"/>
</dbReference>
<dbReference type="Gene3D" id="1.10.260.40">
    <property type="entry name" value="lambda repressor-like DNA-binding domains"/>
    <property type="match status" value="1"/>
</dbReference>
<dbReference type="InterPro" id="IPR041413">
    <property type="entry name" value="MLTR_LBD"/>
</dbReference>
<dbReference type="SMART" id="SM00530">
    <property type="entry name" value="HTH_XRE"/>
    <property type="match status" value="1"/>
</dbReference>
<dbReference type="GO" id="GO:0003677">
    <property type="term" value="F:DNA binding"/>
    <property type="evidence" value="ECO:0007669"/>
    <property type="project" value="InterPro"/>
</dbReference>